<dbReference type="EMBL" id="MK016497">
    <property type="protein sequence ID" value="AYQ99641.1"/>
    <property type="molecule type" value="Genomic_DNA"/>
</dbReference>
<evidence type="ECO:0000313" key="2">
    <source>
        <dbReference type="Proteomes" id="UP000280243"/>
    </source>
</evidence>
<reference evidence="1 2" key="1">
    <citation type="submission" date="2018-10" db="EMBL/GenBank/DDBJ databases">
        <authorList>
            <person name="Garlena R.A."/>
            <person name="Russell D.A."/>
            <person name="Pope W.H."/>
            <person name="Jacobs-Sera D."/>
            <person name="Hatfull G.F."/>
        </authorList>
    </citation>
    <scope>NUCLEOTIDE SEQUENCE [LARGE SCALE GENOMIC DNA]</scope>
</reference>
<accession>A0A3G3LZZ3</accession>
<gene>
    <name evidence="1" type="primary">17</name>
    <name evidence="1" type="ORF">PBI_JOHANN_17</name>
</gene>
<sequence length="166" mass="18027">MTATTKAPLGASTTNRKWYVDVYPTTEATTPIGVFGIQEFKDNVEPTSQDDSDFDGNGWKSETVTALLGKLEFKVGRKTLPDDPTSYDPGQEVLRKASRKTGVGNRVKVRYYEMEPDGPRVEAYEGFASVGWTPDGGGMDATSTAAVVLTFQGEPKEITHPDADTP</sequence>
<organism evidence="1 2">
    <name type="scientific">Microbacterium phage Johann</name>
    <dbReference type="NCBI Taxonomy" id="2484207"/>
    <lineage>
        <taxon>Viruses</taxon>
        <taxon>Duplodnaviria</taxon>
        <taxon>Heunggongvirae</taxon>
        <taxon>Uroviricota</taxon>
        <taxon>Caudoviricetes</taxon>
        <taxon>Goodmanvirus</taxon>
        <taxon>Goodmanvirus goodman</taxon>
    </lineage>
</organism>
<name>A0A3G3LZZ3_9CAUD</name>
<dbReference type="Proteomes" id="UP000280243">
    <property type="component" value="Segment"/>
</dbReference>
<proteinExistence type="predicted"/>
<dbReference type="NCBIfam" id="NF047353">
    <property type="entry name" value="tube_lmo2291"/>
    <property type="match status" value="1"/>
</dbReference>
<evidence type="ECO:0000313" key="1">
    <source>
        <dbReference type="EMBL" id="AYQ99641.1"/>
    </source>
</evidence>
<protein>
    <submittedName>
        <fullName evidence="1">Major tail protein</fullName>
    </submittedName>
</protein>